<dbReference type="Gene3D" id="3.90.280.10">
    <property type="entry name" value="PEBP-like"/>
    <property type="match status" value="1"/>
</dbReference>
<dbReference type="InterPro" id="IPR008914">
    <property type="entry name" value="PEBP"/>
</dbReference>
<reference evidence="1" key="1">
    <citation type="submission" date="2021-01" db="EMBL/GenBank/DDBJ databases">
        <authorList>
            <person name="Corre E."/>
            <person name="Pelletier E."/>
            <person name="Niang G."/>
            <person name="Scheremetjew M."/>
            <person name="Finn R."/>
            <person name="Kale V."/>
            <person name="Holt S."/>
            <person name="Cochrane G."/>
            <person name="Meng A."/>
            <person name="Brown T."/>
            <person name="Cohen L."/>
        </authorList>
    </citation>
    <scope>NUCLEOTIDE SEQUENCE</scope>
    <source>
        <strain evidence="1">WS</strain>
    </source>
</reference>
<sequence>MFSSSQKSKCTLLSASSKCISSHQSTFTKRFYAPVGKHTKSYGFGVRNVVFPDQSALMTARLYRNKRGPRPEFIQYTNGLSNVMNEIPEEVDQLMQFDENGNMAQARADPRLETSDANWVRNWRSEYLKCVRLTDLDVDVFGMERVELDGLSFKHTLSKQLVVDYPVIHNVNGGKDRVLRDDWVPEKVIPGFEHLIKEDPRSQWTRNSRSKNKTFTVAPLEGYKNTSSYTPVVKTKASSLKNGITVFSEPENTEIYRNTLFSNSALAGNYIPPRVLGHNEPKVFFRPEEGKAYTLVMFTPDYPFRLTSDPHNMIHWMKVNVTTPKNGKEILSYLPPIPTECAGAFRYAFALFEQSKPIVNVEGLDYLMNNRTPKDLVKERFEDDLKQMQLGSEYIPEKPESPASLFDRRSVSMDELQQVLGWKTIWPSALSFFQTDYDHTVTEVCRKHNIAEMFYVPPDYEKIHERREESRRQKHLASFDWN</sequence>
<evidence type="ECO:0000313" key="1">
    <source>
        <dbReference type="EMBL" id="CAD9083969.1"/>
    </source>
</evidence>
<dbReference type="InterPro" id="IPR036610">
    <property type="entry name" value="PEBP-like_sf"/>
</dbReference>
<accession>A0A6U0LL40</accession>
<dbReference type="EMBL" id="HBGD01008776">
    <property type="protein sequence ID" value="CAD9083969.1"/>
    <property type="molecule type" value="Transcribed_RNA"/>
</dbReference>
<dbReference type="PANTHER" id="PTHR11362">
    <property type="entry name" value="PHOSPHATIDYLETHANOLAMINE-BINDING PROTEIN"/>
    <property type="match status" value="1"/>
</dbReference>
<dbReference type="Pfam" id="PF01161">
    <property type="entry name" value="PBP"/>
    <property type="match status" value="1"/>
</dbReference>
<evidence type="ECO:0000313" key="2">
    <source>
        <dbReference type="EMBL" id="CAD9083970.1"/>
    </source>
</evidence>
<name>A0A6U0LL40_9EUKA</name>
<organism evidence="1">
    <name type="scientific">Percolomonas cosmopolitus</name>
    <dbReference type="NCBI Taxonomy" id="63605"/>
    <lineage>
        <taxon>Eukaryota</taxon>
        <taxon>Discoba</taxon>
        <taxon>Heterolobosea</taxon>
        <taxon>Tetramitia</taxon>
        <taxon>Eutetramitia</taxon>
        <taxon>Percolomonadidae</taxon>
        <taxon>Percolomonas</taxon>
    </lineage>
</organism>
<dbReference type="PANTHER" id="PTHR11362:SF82">
    <property type="entry name" value="PHOSPHATIDYLETHANOLAMINE-BINDING PROTEIN 4"/>
    <property type="match status" value="1"/>
</dbReference>
<dbReference type="AlphaFoldDB" id="A0A6U0LL40"/>
<protein>
    <submittedName>
        <fullName evidence="1">Uncharacterized protein</fullName>
    </submittedName>
</protein>
<dbReference type="InterPro" id="IPR035810">
    <property type="entry name" value="PEBP_euk"/>
</dbReference>
<dbReference type="SUPFAM" id="SSF49777">
    <property type="entry name" value="PEBP-like"/>
    <property type="match status" value="1"/>
</dbReference>
<dbReference type="CDD" id="cd00866">
    <property type="entry name" value="PEBP_euk"/>
    <property type="match status" value="1"/>
</dbReference>
<gene>
    <name evidence="1" type="ORF">PCOS0759_LOCUS7223</name>
    <name evidence="2" type="ORF">PCOS0759_LOCUS7224</name>
</gene>
<proteinExistence type="predicted"/>
<dbReference type="EMBL" id="HBGD01008777">
    <property type="protein sequence ID" value="CAD9083970.1"/>
    <property type="molecule type" value="Transcribed_RNA"/>
</dbReference>